<keyword evidence="5" id="KW-0411">Iron-sulfur</keyword>
<dbReference type="PROSITE" id="PS51257">
    <property type="entry name" value="PROKAR_LIPOPROTEIN"/>
    <property type="match status" value="1"/>
</dbReference>
<reference evidence="7 8" key="1">
    <citation type="journal article" date="2020" name="Front. Microbiol.">
        <title>Single-cell genomics of novel Actinobacteria with the Wood-Ljungdahl pathway discovered in a serpentinizing system.</title>
        <authorList>
            <person name="Merino N."/>
            <person name="Kawai M."/>
            <person name="Boyd E.S."/>
            <person name="Colman D.R."/>
            <person name="McGlynn S.E."/>
            <person name="Nealson K.H."/>
            <person name="Kurokawa K."/>
            <person name="Hongoh Y."/>
        </authorList>
    </citation>
    <scope>NUCLEOTIDE SEQUENCE [LARGE SCALE GENOMIC DNA]</scope>
    <source>
        <strain evidence="7 8">S09_30</strain>
    </source>
</reference>
<dbReference type="Proteomes" id="UP000585609">
    <property type="component" value="Unassembled WGS sequence"/>
</dbReference>
<dbReference type="Pfam" id="PF00384">
    <property type="entry name" value="Molybdopterin"/>
    <property type="match status" value="1"/>
</dbReference>
<evidence type="ECO:0000259" key="6">
    <source>
        <dbReference type="PROSITE" id="PS51669"/>
    </source>
</evidence>
<dbReference type="PROSITE" id="PS51669">
    <property type="entry name" value="4FE4S_MOW_BIS_MGD"/>
    <property type="match status" value="1"/>
</dbReference>
<dbReference type="InterPro" id="IPR006656">
    <property type="entry name" value="Mopterin_OxRdtase"/>
</dbReference>
<dbReference type="InterPro" id="IPR006963">
    <property type="entry name" value="Mopterin_OxRdtase_4Fe-4S_dom"/>
</dbReference>
<evidence type="ECO:0000256" key="5">
    <source>
        <dbReference type="ARBA" id="ARBA00023014"/>
    </source>
</evidence>
<gene>
    <name evidence="7" type="ORF">HKBW3S09_01382</name>
</gene>
<dbReference type="Gene3D" id="2.20.25.90">
    <property type="entry name" value="ADC-like domains"/>
    <property type="match status" value="1"/>
</dbReference>
<dbReference type="GO" id="GO:0016020">
    <property type="term" value="C:membrane"/>
    <property type="evidence" value="ECO:0007669"/>
    <property type="project" value="TreeGrafter"/>
</dbReference>
<dbReference type="InterPro" id="IPR050123">
    <property type="entry name" value="Prok_molybdopt-oxidoreductase"/>
</dbReference>
<protein>
    <submittedName>
        <fullName evidence="7">Formate dehydrogenase major subunit</fullName>
    </submittedName>
</protein>
<dbReference type="GO" id="GO:0046872">
    <property type="term" value="F:metal ion binding"/>
    <property type="evidence" value="ECO:0007669"/>
    <property type="project" value="UniProtKB-KW"/>
</dbReference>
<evidence type="ECO:0000313" key="7">
    <source>
        <dbReference type="EMBL" id="GFP23916.1"/>
    </source>
</evidence>
<keyword evidence="1" id="KW-0004">4Fe-4S</keyword>
<dbReference type="PANTHER" id="PTHR43105:SF14">
    <property type="entry name" value="FORMATE DEHYDROGENASE H"/>
    <property type="match status" value="1"/>
</dbReference>
<dbReference type="Gene3D" id="3.40.50.740">
    <property type="match status" value="1"/>
</dbReference>
<keyword evidence="4" id="KW-0408">Iron</keyword>
<dbReference type="GO" id="GO:0051539">
    <property type="term" value="F:4 iron, 4 sulfur cluster binding"/>
    <property type="evidence" value="ECO:0007669"/>
    <property type="project" value="UniProtKB-KW"/>
</dbReference>
<evidence type="ECO:0000256" key="4">
    <source>
        <dbReference type="ARBA" id="ARBA00023004"/>
    </source>
</evidence>
<accession>A0A6V8NZH1</accession>
<feature type="non-terminal residue" evidence="7">
    <location>
        <position position="127"/>
    </location>
</feature>
<keyword evidence="3" id="KW-0560">Oxidoreductase</keyword>
<evidence type="ECO:0000256" key="1">
    <source>
        <dbReference type="ARBA" id="ARBA00022485"/>
    </source>
</evidence>
<dbReference type="GO" id="GO:0003954">
    <property type="term" value="F:NADH dehydrogenase activity"/>
    <property type="evidence" value="ECO:0007669"/>
    <property type="project" value="TreeGrafter"/>
</dbReference>
<dbReference type="GO" id="GO:0022904">
    <property type="term" value="P:respiratory electron transport chain"/>
    <property type="evidence" value="ECO:0007669"/>
    <property type="project" value="TreeGrafter"/>
</dbReference>
<sequence length="127" mass="14706">MEKDRKFRGREWEFETTQTICSLCGCDCDLLLDTMNNHIVRARPEKREGYLCVKGKFGWDYVLNDERLRTPLIRKNGSLTECSWKEALEYVAERLGEIKVTRGPDALGGLISASYNNETLYLFAKFV</sequence>
<evidence type="ECO:0000256" key="2">
    <source>
        <dbReference type="ARBA" id="ARBA00022723"/>
    </source>
</evidence>
<dbReference type="Pfam" id="PF04879">
    <property type="entry name" value="Molybdop_Fe4S4"/>
    <property type="match status" value="1"/>
</dbReference>
<dbReference type="SMART" id="SM00926">
    <property type="entry name" value="Molybdop_Fe4S4"/>
    <property type="match status" value="1"/>
</dbReference>
<dbReference type="EMBL" id="BLRW01000251">
    <property type="protein sequence ID" value="GFP23916.1"/>
    <property type="molecule type" value="Genomic_DNA"/>
</dbReference>
<dbReference type="PANTHER" id="PTHR43105">
    <property type="entry name" value="RESPIRATORY NITRATE REDUCTASE"/>
    <property type="match status" value="1"/>
</dbReference>
<comment type="caution">
    <text evidence="7">The sequence shown here is derived from an EMBL/GenBank/DDBJ whole genome shotgun (WGS) entry which is preliminary data.</text>
</comment>
<dbReference type="AlphaFoldDB" id="A0A6V8NZH1"/>
<evidence type="ECO:0000256" key="3">
    <source>
        <dbReference type="ARBA" id="ARBA00023002"/>
    </source>
</evidence>
<name>A0A6V8NZH1_9ACTN</name>
<dbReference type="SUPFAM" id="SSF53706">
    <property type="entry name" value="Formate dehydrogenase/DMSO reductase, domains 1-3"/>
    <property type="match status" value="1"/>
</dbReference>
<feature type="domain" description="4Fe-4S Mo/W bis-MGD-type" evidence="6">
    <location>
        <begin position="14"/>
        <end position="66"/>
    </location>
</feature>
<evidence type="ECO:0000313" key="8">
    <source>
        <dbReference type="Proteomes" id="UP000585609"/>
    </source>
</evidence>
<proteinExistence type="predicted"/>
<organism evidence="7 8">
    <name type="scientific">Candidatus Hakubella thermalkaliphila</name>
    <dbReference type="NCBI Taxonomy" id="2754717"/>
    <lineage>
        <taxon>Bacteria</taxon>
        <taxon>Bacillati</taxon>
        <taxon>Actinomycetota</taxon>
        <taxon>Actinomycetota incertae sedis</taxon>
        <taxon>Candidatus Hakubellales</taxon>
        <taxon>Candidatus Hakubellaceae</taxon>
        <taxon>Candidatus Hakubella</taxon>
    </lineage>
</organism>
<keyword evidence="2" id="KW-0479">Metal-binding</keyword>